<dbReference type="GO" id="GO:0032259">
    <property type="term" value="P:methylation"/>
    <property type="evidence" value="ECO:0007669"/>
    <property type="project" value="UniProtKB-KW"/>
</dbReference>
<keyword evidence="2" id="KW-0808">Transferase</keyword>
<reference evidence="2 3" key="1">
    <citation type="submission" date="2018-12" db="EMBL/GenBank/DDBJ databases">
        <authorList>
            <consortium name="Pathogen Informatics"/>
        </authorList>
    </citation>
    <scope>NUCLEOTIDE SEQUENCE [LARGE SCALE GENOMIC DNA]</scope>
    <source>
        <strain evidence="2 3">NCTC10437</strain>
    </source>
</reference>
<dbReference type="Proteomes" id="UP000279306">
    <property type="component" value="Chromosome"/>
</dbReference>
<dbReference type="InterPro" id="IPR041698">
    <property type="entry name" value="Methyltransf_25"/>
</dbReference>
<dbReference type="GO" id="GO:0008168">
    <property type="term" value="F:methyltransferase activity"/>
    <property type="evidence" value="ECO:0007669"/>
    <property type="project" value="UniProtKB-KW"/>
</dbReference>
<dbReference type="Pfam" id="PF13649">
    <property type="entry name" value="Methyltransf_25"/>
    <property type="match status" value="1"/>
</dbReference>
<dbReference type="InterPro" id="IPR029063">
    <property type="entry name" value="SAM-dependent_MTases_sf"/>
</dbReference>
<sequence length="208" mass="22280">MFGQLYDRALDGERCWVRRDDGRVSRLPVRSWLGGRGADAEFDNAVVDLCEGPTIDLGCGPGRLVVHLVERGLPALGVDLSATAVALARNSGAPALHRDVFEPLPGTGRWQTVLLADGNVGLGGDPRRILRRSAELLRPGGRCLAEFDTNTEGVDVGWVRLESAQTIGPWFRWASVGIDCVPELVAEVGLAVADVHRIGNRVVASLVA</sequence>
<proteinExistence type="predicted"/>
<feature type="domain" description="Methyltransferase" evidence="1">
    <location>
        <begin position="56"/>
        <end position="141"/>
    </location>
</feature>
<dbReference type="CDD" id="cd02440">
    <property type="entry name" value="AdoMet_MTases"/>
    <property type="match status" value="1"/>
</dbReference>
<dbReference type="AlphaFoldDB" id="A0A448IGQ0"/>
<accession>A0A448IGQ0</accession>
<keyword evidence="2" id="KW-0489">Methyltransferase</keyword>
<evidence type="ECO:0000259" key="1">
    <source>
        <dbReference type="Pfam" id="PF13649"/>
    </source>
</evidence>
<keyword evidence="3" id="KW-1185">Reference proteome</keyword>
<gene>
    <name evidence="2" type="ORF">NCTC10437_00747</name>
</gene>
<evidence type="ECO:0000313" key="2">
    <source>
        <dbReference type="EMBL" id="VEG51635.1"/>
    </source>
</evidence>
<dbReference type="RefSeq" id="WP_048632252.1">
    <property type="nucleotide sequence ID" value="NZ_CVQQ01000006.1"/>
</dbReference>
<protein>
    <submittedName>
        <fullName evidence="2">Type 12 methyltransferase</fullName>
    </submittedName>
</protein>
<dbReference type="Gene3D" id="3.40.50.150">
    <property type="entry name" value="Vaccinia Virus protein VP39"/>
    <property type="match status" value="1"/>
</dbReference>
<evidence type="ECO:0000313" key="3">
    <source>
        <dbReference type="Proteomes" id="UP000279306"/>
    </source>
</evidence>
<name>A0A448IGQ0_MYCAU</name>
<dbReference type="KEGG" id="mauu:NCTC10437_00747"/>
<dbReference type="STRING" id="1791.GCA_001049355_02348"/>
<dbReference type="OrthoDB" id="4484556at2"/>
<dbReference type="SUPFAM" id="SSF53335">
    <property type="entry name" value="S-adenosyl-L-methionine-dependent methyltransferases"/>
    <property type="match status" value="1"/>
</dbReference>
<dbReference type="EMBL" id="LR134356">
    <property type="protein sequence ID" value="VEG51635.1"/>
    <property type="molecule type" value="Genomic_DNA"/>
</dbReference>
<organism evidence="2 3">
    <name type="scientific">Mycolicibacterium aurum</name>
    <name type="common">Mycobacterium aurum</name>
    <dbReference type="NCBI Taxonomy" id="1791"/>
    <lineage>
        <taxon>Bacteria</taxon>
        <taxon>Bacillati</taxon>
        <taxon>Actinomycetota</taxon>
        <taxon>Actinomycetes</taxon>
        <taxon>Mycobacteriales</taxon>
        <taxon>Mycobacteriaceae</taxon>
        <taxon>Mycolicibacterium</taxon>
    </lineage>
</organism>